<comment type="caution">
    <text evidence="3">The sequence shown here is derived from an EMBL/GenBank/DDBJ whole genome shotgun (WGS) entry which is preliminary data.</text>
</comment>
<feature type="region of interest" description="Disordered" evidence="2">
    <location>
        <begin position="1"/>
        <end position="23"/>
    </location>
</feature>
<dbReference type="EMBL" id="BQXS01001592">
    <property type="protein sequence ID" value="GKT30817.1"/>
    <property type="molecule type" value="Genomic_DNA"/>
</dbReference>
<name>A0ABQ5KE41_9EUKA</name>
<dbReference type="PANTHER" id="PTHR42776">
    <property type="entry name" value="SERINE PEPTIDASE S9 FAMILY MEMBER"/>
    <property type="match status" value="1"/>
</dbReference>
<dbReference type="Gene3D" id="3.40.50.1820">
    <property type="entry name" value="alpha/beta hydrolase"/>
    <property type="match status" value="1"/>
</dbReference>
<sequence>MIEESPLTEVMPQGFNSTTKGKRSINWRADKPATIFYVQALDEGDPAIEAEFRDEISELEAPFNGSPKSLVKVQQRLANIQWGNDKIAVASDRWWSTRNSKTYWFNPSNPEQKPEIIFDVNYQDNYNDPGRFVTEKNEWGENILTIDKNNLYLTGRGHSPEGMRPFFRSLNLKTKETKELWRADGKENLEQISEVLDAKKGVLLTRVESQTIVPNYFIRNTIKRIAPQQITFFENPFESLQNVYKEVIIYKRDDGVELSGTLYLPAGYNREKKEKLPMLLWAYPREYKDIASASQVTTSPHTFTSPNYGSPIFWVARGFAILDGASFPIIGEGDEEPNDSFRKQLVANAKAAIDA</sequence>
<evidence type="ECO:0000256" key="1">
    <source>
        <dbReference type="ARBA" id="ARBA00022801"/>
    </source>
</evidence>
<dbReference type="Proteomes" id="UP001057375">
    <property type="component" value="Unassembled WGS sequence"/>
</dbReference>
<keyword evidence="1" id="KW-0378">Hydrolase</keyword>
<accession>A0ABQ5KE41</accession>
<protein>
    <submittedName>
        <fullName evidence="3">Prolyl oligopeptidase family serine peptidase</fullName>
    </submittedName>
</protein>
<evidence type="ECO:0000313" key="4">
    <source>
        <dbReference type="Proteomes" id="UP001057375"/>
    </source>
</evidence>
<reference evidence="3" key="1">
    <citation type="submission" date="2022-03" db="EMBL/GenBank/DDBJ databases">
        <title>Draft genome sequence of Aduncisulcus paluster, a free-living microaerophilic Fornicata.</title>
        <authorList>
            <person name="Yuyama I."/>
            <person name="Kume K."/>
            <person name="Tamura T."/>
            <person name="Inagaki Y."/>
            <person name="Hashimoto T."/>
        </authorList>
    </citation>
    <scope>NUCLEOTIDE SEQUENCE</scope>
    <source>
        <strain evidence="3">NY0171</strain>
    </source>
</reference>
<gene>
    <name evidence="3" type="ORF">ADUPG1_001714</name>
</gene>
<dbReference type="InterPro" id="IPR029058">
    <property type="entry name" value="AB_hydrolase_fold"/>
</dbReference>
<dbReference type="PANTHER" id="PTHR42776:SF28">
    <property type="entry name" value="GLUTAMYL ENDOPEPTIDASE, CHLOROPLASTIC-RELATED"/>
    <property type="match status" value="1"/>
</dbReference>
<keyword evidence="4" id="KW-1185">Reference proteome</keyword>
<evidence type="ECO:0000256" key="2">
    <source>
        <dbReference type="SAM" id="MobiDB-lite"/>
    </source>
</evidence>
<evidence type="ECO:0000313" key="3">
    <source>
        <dbReference type="EMBL" id="GKT30817.1"/>
    </source>
</evidence>
<organism evidence="3 4">
    <name type="scientific">Aduncisulcus paluster</name>
    <dbReference type="NCBI Taxonomy" id="2918883"/>
    <lineage>
        <taxon>Eukaryota</taxon>
        <taxon>Metamonada</taxon>
        <taxon>Carpediemonas-like organisms</taxon>
        <taxon>Aduncisulcus</taxon>
    </lineage>
</organism>
<proteinExistence type="predicted"/>
<feature type="non-terminal residue" evidence="3">
    <location>
        <position position="355"/>
    </location>
</feature>